<sequence>NYMNGGVLGSREAAVAMVRAYRNMLVFGTCGLWVVTNSHHQYLRQLQRVRQLHR</sequence>
<feature type="non-terminal residue" evidence="1">
    <location>
        <position position="1"/>
    </location>
</feature>
<organism evidence="1 2">
    <name type="scientific">Trifolium medium</name>
    <dbReference type="NCBI Taxonomy" id="97028"/>
    <lineage>
        <taxon>Eukaryota</taxon>
        <taxon>Viridiplantae</taxon>
        <taxon>Streptophyta</taxon>
        <taxon>Embryophyta</taxon>
        <taxon>Tracheophyta</taxon>
        <taxon>Spermatophyta</taxon>
        <taxon>Magnoliopsida</taxon>
        <taxon>eudicotyledons</taxon>
        <taxon>Gunneridae</taxon>
        <taxon>Pentapetalae</taxon>
        <taxon>rosids</taxon>
        <taxon>fabids</taxon>
        <taxon>Fabales</taxon>
        <taxon>Fabaceae</taxon>
        <taxon>Papilionoideae</taxon>
        <taxon>50 kb inversion clade</taxon>
        <taxon>NPAAA clade</taxon>
        <taxon>Hologalegina</taxon>
        <taxon>IRL clade</taxon>
        <taxon>Trifolieae</taxon>
        <taxon>Trifolium</taxon>
    </lineage>
</organism>
<dbReference type="EMBL" id="LXQA011300036">
    <property type="protein sequence ID" value="MCI92397.1"/>
    <property type="molecule type" value="Genomic_DNA"/>
</dbReference>
<keyword evidence="2" id="KW-1185">Reference proteome</keyword>
<protein>
    <submittedName>
        <fullName evidence="1">Uncharacterized protein</fullName>
    </submittedName>
</protein>
<evidence type="ECO:0000313" key="1">
    <source>
        <dbReference type="EMBL" id="MCI92397.1"/>
    </source>
</evidence>
<proteinExistence type="predicted"/>
<dbReference type="AlphaFoldDB" id="A0A392VWR4"/>
<name>A0A392VWR4_9FABA</name>
<evidence type="ECO:0000313" key="2">
    <source>
        <dbReference type="Proteomes" id="UP000265520"/>
    </source>
</evidence>
<comment type="caution">
    <text evidence="1">The sequence shown here is derived from an EMBL/GenBank/DDBJ whole genome shotgun (WGS) entry which is preliminary data.</text>
</comment>
<reference evidence="1 2" key="1">
    <citation type="journal article" date="2018" name="Front. Plant Sci.">
        <title>Red Clover (Trifolium pratense) and Zigzag Clover (T. medium) - A Picture of Genomic Similarities and Differences.</title>
        <authorList>
            <person name="Dluhosova J."/>
            <person name="Istvanek J."/>
            <person name="Nedelnik J."/>
            <person name="Repkova J."/>
        </authorList>
    </citation>
    <scope>NUCLEOTIDE SEQUENCE [LARGE SCALE GENOMIC DNA]</scope>
    <source>
        <strain evidence="2">cv. 10/8</strain>
        <tissue evidence="1">Leaf</tissue>
    </source>
</reference>
<dbReference type="Proteomes" id="UP000265520">
    <property type="component" value="Unassembled WGS sequence"/>
</dbReference>
<accession>A0A392VWR4</accession>